<evidence type="ECO:0000259" key="2">
    <source>
        <dbReference type="Pfam" id="PF15521"/>
    </source>
</evidence>
<dbReference type="InterPro" id="IPR029121">
    <property type="entry name" value="Ntox11"/>
</dbReference>
<organism evidence="3 4">
    <name type="scientific">Naegleria lovaniensis</name>
    <name type="common">Amoeba</name>
    <dbReference type="NCBI Taxonomy" id="51637"/>
    <lineage>
        <taxon>Eukaryota</taxon>
        <taxon>Discoba</taxon>
        <taxon>Heterolobosea</taxon>
        <taxon>Tetramitia</taxon>
        <taxon>Eutetramitia</taxon>
        <taxon>Vahlkampfiidae</taxon>
        <taxon>Naegleria</taxon>
    </lineage>
</organism>
<feature type="domain" description="Novel toxin 11" evidence="2">
    <location>
        <begin position="144"/>
        <end position="511"/>
    </location>
</feature>
<name>A0AA88GHA0_NAELO</name>
<evidence type="ECO:0000313" key="4">
    <source>
        <dbReference type="Proteomes" id="UP000816034"/>
    </source>
</evidence>
<dbReference type="Pfam" id="PF15521">
    <property type="entry name" value="Ntox11"/>
    <property type="match status" value="1"/>
</dbReference>
<dbReference type="Proteomes" id="UP000816034">
    <property type="component" value="Unassembled WGS sequence"/>
</dbReference>
<feature type="region of interest" description="Disordered" evidence="1">
    <location>
        <begin position="1"/>
        <end position="42"/>
    </location>
</feature>
<protein>
    <recommendedName>
        <fullName evidence="2">Novel toxin 11 domain-containing protein</fullName>
    </recommendedName>
</protein>
<comment type="caution">
    <text evidence="3">The sequence shown here is derived from an EMBL/GenBank/DDBJ whole genome shotgun (WGS) entry which is preliminary data.</text>
</comment>
<dbReference type="EMBL" id="PYSW02000038">
    <property type="protein sequence ID" value="KAG2377479.1"/>
    <property type="molecule type" value="Genomic_DNA"/>
</dbReference>
<accession>A0AA88GHA0</accession>
<evidence type="ECO:0000256" key="1">
    <source>
        <dbReference type="SAM" id="MobiDB-lite"/>
    </source>
</evidence>
<sequence length="530" mass="60428">MVHFNSASDTKKATSAALAQEEDSPYYNDNNNDSSDDDNDTSGVDMTFSQLYEMMRTQQTVPANIILTLSKKDLVLCELKREGMASQFKRDAQYWYDTLSVFTYKSNQDFLMSDFTLCSDINEKFKLIDLERKRIDILRRIFVVLRYGDLLFRKSKKTNDWMLWNELKGLPIATAMSHGSRIIIQLPKSANTTQKKGIFKKLFKKDESSHDHGFWTWLLCGDENASLDMYCTPELTNGSEAAKKGFLVFKRTAATHSLGYYTDEIKEDNNSVQFSPSSPTTSSTTNSSTTSSTTSTKKKKVKQLRQISVQYTDQNNQRGTMKKLKDIVEIKEKIGLNTRNSKLIGSKEEVMLKHRHWGLNICMGGFGKQLPNFLSHKEAKKARKKGPKKGAKVTYTTAEPTGEHSHLYLYYMSPGPNRYGGIMIGVEGSEPGKKDQSGETHGITAGSPFIGVTDGMKWNKIKDMGMEEYPDKYDSLFIDLSSGWEFLKEKAKEWRDEMVMDTIYVKPVKDAEEEAHVKEQQYQEEEADNY</sequence>
<gene>
    <name evidence="3" type="ORF">C9374_009390</name>
</gene>
<reference evidence="3 4" key="1">
    <citation type="journal article" date="2018" name="BMC Genomics">
        <title>The genome of Naegleria lovaniensis, the basis for a comparative approach to unravel pathogenicity factors of the human pathogenic amoeba N. fowleri.</title>
        <authorList>
            <person name="Liechti N."/>
            <person name="Schurch N."/>
            <person name="Bruggmann R."/>
            <person name="Wittwer M."/>
        </authorList>
    </citation>
    <scope>NUCLEOTIDE SEQUENCE [LARGE SCALE GENOMIC DNA]</scope>
    <source>
        <strain evidence="3 4">ATCC 30569</strain>
    </source>
</reference>
<feature type="compositionally biased region" description="Low complexity" evidence="1">
    <location>
        <begin position="275"/>
        <end position="295"/>
    </location>
</feature>
<feature type="region of interest" description="Disordered" evidence="1">
    <location>
        <begin position="269"/>
        <end position="303"/>
    </location>
</feature>
<dbReference type="GeneID" id="68101844"/>
<keyword evidence="4" id="KW-1185">Reference proteome</keyword>
<evidence type="ECO:0000313" key="3">
    <source>
        <dbReference type="EMBL" id="KAG2377479.1"/>
    </source>
</evidence>
<proteinExistence type="predicted"/>
<dbReference type="AlphaFoldDB" id="A0AA88GHA0"/>
<dbReference type="RefSeq" id="XP_044544741.1">
    <property type="nucleotide sequence ID" value="XM_044699572.1"/>
</dbReference>